<organism evidence="2 3">
    <name type="scientific">Streptomyces rameus</name>
    <dbReference type="NCBI Taxonomy" id="68261"/>
    <lineage>
        <taxon>Bacteria</taxon>
        <taxon>Bacillati</taxon>
        <taxon>Actinomycetota</taxon>
        <taxon>Actinomycetes</taxon>
        <taxon>Kitasatosporales</taxon>
        <taxon>Streptomycetaceae</taxon>
        <taxon>Streptomyces</taxon>
    </lineage>
</organism>
<reference evidence="3" key="1">
    <citation type="journal article" date="2019" name="Int. J. Syst. Evol. Microbiol.">
        <title>The Global Catalogue of Microorganisms (GCM) 10K type strain sequencing project: providing services to taxonomists for standard genome sequencing and annotation.</title>
        <authorList>
            <consortium name="The Broad Institute Genomics Platform"/>
            <consortium name="The Broad Institute Genome Sequencing Center for Infectious Disease"/>
            <person name="Wu L."/>
            <person name="Ma J."/>
        </authorList>
    </citation>
    <scope>NUCLEOTIDE SEQUENCE [LARGE SCALE GENOMIC DNA]</scope>
    <source>
        <strain evidence="3">JCM 11574</strain>
    </source>
</reference>
<evidence type="ECO:0000256" key="1">
    <source>
        <dbReference type="SAM" id="MobiDB-lite"/>
    </source>
</evidence>
<sequence length="108" mass="11588">MHSARMFKLAEDSAVKARTQAINQLKAVLVIADPALRERLSSLGNRGLFRTCAGLSPRDGEGDEDAVAQATRITLSLLAQRIALIPAPRRTANAAPSRARPEHPAIPL</sequence>
<accession>A0ABP6MX38</accession>
<name>A0ABP6MX38_9ACTN</name>
<evidence type="ECO:0000313" key="2">
    <source>
        <dbReference type="EMBL" id="GAA3127610.1"/>
    </source>
</evidence>
<protein>
    <submittedName>
        <fullName evidence="2">Uncharacterized protein</fullName>
    </submittedName>
</protein>
<feature type="compositionally biased region" description="Basic and acidic residues" evidence="1">
    <location>
        <begin position="99"/>
        <end position="108"/>
    </location>
</feature>
<feature type="region of interest" description="Disordered" evidence="1">
    <location>
        <begin position="89"/>
        <end position="108"/>
    </location>
</feature>
<dbReference type="EMBL" id="BAAAVM010000013">
    <property type="protein sequence ID" value="GAA3127610.1"/>
    <property type="molecule type" value="Genomic_DNA"/>
</dbReference>
<gene>
    <name evidence="2" type="ORF">GCM10010521_12560</name>
</gene>
<dbReference type="Proteomes" id="UP001500893">
    <property type="component" value="Unassembled WGS sequence"/>
</dbReference>
<comment type="caution">
    <text evidence="2">The sequence shown here is derived from an EMBL/GenBank/DDBJ whole genome shotgun (WGS) entry which is preliminary data.</text>
</comment>
<proteinExistence type="predicted"/>
<keyword evidence="3" id="KW-1185">Reference proteome</keyword>
<evidence type="ECO:0000313" key="3">
    <source>
        <dbReference type="Proteomes" id="UP001500893"/>
    </source>
</evidence>